<dbReference type="RefSeq" id="WP_387967097.1">
    <property type="nucleotide sequence ID" value="NZ_CP033325.1"/>
</dbReference>
<dbReference type="PANTHER" id="PTHR42734:SF5">
    <property type="entry name" value="IRON TRANSPORT SYSTEM ATP-BINDING PROTEIN HI_0361-RELATED"/>
    <property type="match status" value="1"/>
</dbReference>
<name>A0ABV9D9D4_9MICO</name>
<feature type="compositionally biased region" description="Basic and acidic residues" evidence="5">
    <location>
        <begin position="267"/>
        <end position="297"/>
    </location>
</feature>
<dbReference type="InterPro" id="IPR003593">
    <property type="entry name" value="AAA+_ATPase"/>
</dbReference>
<dbReference type="PROSITE" id="PS00211">
    <property type="entry name" value="ABC_TRANSPORTER_1"/>
    <property type="match status" value="1"/>
</dbReference>
<comment type="caution">
    <text evidence="7">The sequence shown here is derived from an EMBL/GenBank/DDBJ whole genome shotgun (WGS) entry which is preliminary data.</text>
</comment>
<keyword evidence="8" id="KW-1185">Reference proteome</keyword>
<proteinExistence type="inferred from homology"/>
<dbReference type="Gene3D" id="3.40.50.300">
    <property type="entry name" value="P-loop containing nucleotide triphosphate hydrolases"/>
    <property type="match status" value="1"/>
</dbReference>
<dbReference type="SMART" id="SM00382">
    <property type="entry name" value="AAA"/>
    <property type="match status" value="1"/>
</dbReference>
<dbReference type="InterPro" id="IPR003439">
    <property type="entry name" value="ABC_transporter-like_ATP-bd"/>
</dbReference>
<dbReference type="Proteomes" id="UP001595955">
    <property type="component" value="Unassembled WGS sequence"/>
</dbReference>
<dbReference type="EMBL" id="JBHSGF010000005">
    <property type="protein sequence ID" value="MFC4555221.1"/>
    <property type="molecule type" value="Genomic_DNA"/>
</dbReference>
<sequence length="297" mass="30298">MSAPVPGSAAPASPATPTSPAAPTSPATPISPATPTSATTPPVRARGLTVRMGASTILHGVDVAVADGEMVALLGANGSGKSTLVKALVGVVPVATGRAELFGVDVATAPRRVPWQRVGYVPQRVSAASGVPATALEVVESGLLGGGRLRVGRAGRERARAALAEVGLADRAGESVQIFSGGQQQRVLIARALVRDPDLLLLDEPFAGIDQASKESLAGTLATLHGRGTAVLVVLHELGDLAGLIERAVVLRHGRVVHDGAPPHPARGHDDPAHDHVHPHADEAPRAHEAPELRVEL</sequence>
<comment type="similarity">
    <text evidence="1">Belongs to the ABC transporter superfamily.</text>
</comment>
<keyword evidence="4 7" id="KW-0067">ATP-binding</keyword>
<dbReference type="GO" id="GO:0005524">
    <property type="term" value="F:ATP binding"/>
    <property type="evidence" value="ECO:0007669"/>
    <property type="project" value="UniProtKB-KW"/>
</dbReference>
<dbReference type="InterPro" id="IPR017871">
    <property type="entry name" value="ABC_transporter-like_CS"/>
</dbReference>
<evidence type="ECO:0000256" key="5">
    <source>
        <dbReference type="SAM" id="MobiDB-lite"/>
    </source>
</evidence>
<keyword evidence="3" id="KW-0547">Nucleotide-binding</keyword>
<feature type="domain" description="ABC transporter" evidence="6">
    <location>
        <begin position="43"/>
        <end position="278"/>
    </location>
</feature>
<dbReference type="InterPro" id="IPR050153">
    <property type="entry name" value="Metal_Ion_Import_ABC"/>
</dbReference>
<feature type="region of interest" description="Disordered" evidence="5">
    <location>
        <begin position="257"/>
        <end position="297"/>
    </location>
</feature>
<dbReference type="PANTHER" id="PTHR42734">
    <property type="entry name" value="METAL TRANSPORT SYSTEM ATP-BINDING PROTEIN TM_0124-RELATED"/>
    <property type="match status" value="1"/>
</dbReference>
<evidence type="ECO:0000313" key="7">
    <source>
        <dbReference type="EMBL" id="MFC4555221.1"/>
    </source>
</evidence>
<dbReference type="PROSITE" id="PS50893">
    <property type="entry name" value="ABC_TRANSPORTER_2"/>
    <property type="match status" value="1"/>
</dbReference>
<accession>A0ABV9D9D4</accession>
<feature type="region of interest" description="Disordered" evidence="5">
    <location>
        <begin position="1"/>
        <end position="44"/>
    </location>
</feature>
<dbReference type="InterPro" id="IPR027417">
    <property type="entry name" value="P-loop_NTPase"/>
</dbReference>
<evidence type="ECO:0000256" key="3">
    <source>
        <dbReference type="ARBA" id="ARBA00022741"/>
    </source>
</evidence>
<keyword evidence="2" id="KW-0813">Transport</keyword>
<evidence type="ECO:0000256" key="2">
    <source>
        <dbReference type="ARBA" id="ARBA00022448"/>
    </source>
</evidence>
<evidence type="ECO:0000256" key="1">
    <source>
        <dbReference type="ARBA" id="ARBA00005417"/>
    </source>
</evidence>
<dbReference type="SUPFAM" id="SSF52540">
    <property type="entry name" value="P-loop containing nucleoside triphosphate hydrolases"/>
    <property type="match status" value="1"/>
</dbReference>
<gene>
    <name evidence="7" type="ORF">ACFO3F_08155</name>
</gene>
<protein>
    <submittedName>
        <fullName evidence="7">ATP-binding cassette domain-containing protein</fullName>
    </submittedName>
</protein>
<evidence type="ECO:0000256" key="4">
    <source>
        <dbReference type="ARBA" id="ARBA00022840"/>
    </source>
</evidence>
<evidence type="ECO:0000313" key="8">
    <source>
        <dbReference type="Proteomes" id="UP001595955"/>
    </source>
</evidence>
<evidence type="ECO:0000259" key="6">
    <source>
        <dbReference type="PROSITE" id="PS50893"/>
    </source>
</evidence>
<dbReference type="Pfam" id="PF00005">
    <property type="entry name" value="ABC_tran"/>
    <property type="match status" value="1"/>
</dbReference>
<organism evidence="7 8">
    <name type="scientific">Georgenia faecalis</name>
    <dbReference type="NCBI Taxonomy" id="2483799"/>
    <lineage>
        <taxon>Bacteria</taxon>
        <taxon>Bacillati</taxon>
        <taxon>Actinomycetota</taxon>
        <taxon>Actinomycetes</taxon>
        <taxon>Micrococcales</taxon>
        <taxon>Bogoriellaceae</taxon>
        <taxon>Georgenia</taxon>
    </lineage>
</organism>
<feature type="compositionally biased region" description="Low complexity" evidence="5">
    <location>
        <begin position="1"/>
        <end position="42"/>
    </location>
</feature>
<reference evidence="8" key="1">
    <citation type="journal article" date="2019" name="Int. J. Syst. Evol. Microbiol.">
        <title>The Global Catalogue of Microorganisms (GCM) 10K type strain sequencing project: providing services to taxonomists for standard genome sequencing and annotation.</title>
        <authorList>
            <consortium name="The Broad Institute Genomics Platform"/>
            <consortium name="The Broad Institute Genome Sequencing Center for Infectious Disease"/>
            <person name="Wu L."/>
            <person name="Ma J."/>
        </authorList>
    </citation>
    <scope>NUCLEOTIDE SEQUENCE [LARGE SCALE GENOMIC DNA]</scope>
    <source>
        <strain evidence="8">JCM 3369</strain>
    </source>
</reference>